<dbReference type="EMBL" id="MU971392">
    <property type="protein sequence ID" value="KAK9236242.1"/>
    <property type="molecule type" value="Genomic_DNA"/>
</dbReference>
<proteinExistence type="predicted"/>
<comment type="caution">
    <text evidence="1">The sequence shown here is derived from an EMBL/GenBank/DDBJ whole genome shotgun (WGS) entry which is preliminary data.</text>
</comment>
<reference evidence="2" key="1">
    <citation type="journal article" date="2024" name="Front. Bioeng. Biotechnol.">
        <title>Genome-scale model development and genomic sequencing of the oleaginous clade Lipomyces.</title>
        <authorList>
            <person name="Czajka J.J."/>
            <person name="Han Y."/>
            <person name="Kim J."/>
            <person name="Mondo S.J."/>
            <person name="Hofstad B.A."/>
            <person name="Robles A."/>
            <person name="Haridas S."/>
            <person name="Riley R."/>
            <person name="LaButti K."/>
            <person name="Pangilinan J."/>
            <person name="Andreopoulos W."/>
            <person name="Lipzen A."/>
            <person name="Yan J."/>
            <person name="Wang M."/>
            <person name="Ng V."/>
            <person name="Grigoriev I.V."/>
            <person name="Spatafora J.W."/>
            <person name="Magnuson J.K."/>
            <person name="Baker S.E."/>
            <person name="Pomraning K.R."/>
        </authorList>
    </citation>
    <scope>NUCLEOTIDE SEQUENCE [LARGE SCALE GENOMIC DNA]</scope>
    <source>
        <strain evidence="2">CBS 7786</strain>
    </source>
</reference>
<organism evidence="1 2">
    <name type="scientific">Lipomyces kononenkoae</name>
    <name type="common">Yeast</name>
    <dbReference type="NCBI Taxonomy" id="34357"/>
    <lineage>
        <taxon>Eukaryota</taxon>
        <taxon>Fungi</taxon>
        <taxon>Dikarya</taxon>
        <taxon>Ascomycota</taxon>
        <taxon>Saccharomycotina</taxon>
        <taxon>Lipomycetes</taxon>
        <taxon>Lipomycetales</taxon>
        <taxon>Lipomycetaceae</taxon>
        <taxon>Lipomyces</taxon>
    </lineage>
</organism>
<dbReference type="Proteomes" id="UP001433508">
    <property type="component" value="Unassembled WGS sequence"/>
</dbReference>
<protein>
    <submittedName>
        <fullName evidence="1">Uncharacterized protein</fullName>
    </submittedName>
</protein>
<gene>
    <name evidence="1" type="ORF">V1525DRAFT_407447</name>
</gene>
<keyword evidence="2" id="KW-1185">Reference proteome</keyword>
<evidence type="ECO:0000313" key="1">
    <source>
        <dbReference type="EMBL" id="KAK9236242.1"/>
    </source>
</evidence>
<sequence>METHCRRCRSLKSVLDPRTQWRLARLICWHTTRPYRRYYATTGAKRRIDESESGLPSEGAPVPMPKPFPSARYPFVAGHLMARKKDMEGRRTSALWLYEYPVSTSGRSRVLEGMVSSIPGPYPIINWQHLVTNDVKTADGTSGLQFEKGRKIPPLRKYTEVINYFWEVRRLRKGVDERVNLPYLFQDIVASVNSTDAYFNPTRRIAQTLEDMLRRNESDALDNVETLDIYIPDPSELSRAEFQLFRRCNSPLFVPAVASMSFLAAIARLLMPRLVTSFELGKDVVASHISRWEKSIQSARQAFAIAQSMPTEDTLRQTPPQLTTNELVLAAKAFGLLPSWVPSFMMVRVLMIEKLLTHMAYLKADNTLIGKWGGVWSMTEDELDWALLERGAPITGLTPEQKRSQLYIIIVCMTDLHYGIPYLMAENSLSNEEAETIIRLHGLLGLDVHALKLKEH</sequence>
<accession>A0ACC3SZN1</accession>
<evidence type="ECO:0000313" key="2">
    <source>
        <dbReference type="Proteomes" id="UP001433508"/>
    </source>
</evidence>
<name>A0ACC3SZN1_LIPKO</name>